<evidence type="ECO:0000313" key="2">
    <source>
        <dbReference type="Proteomes" id="UP001148662"/>
    </source>
</evidence>
<reference evidence="1" key="1">
    <citation type="submission" date="2022-07" db="EMBL/GenBank/DDBJ databases">
        <title>Genome Sequence of Phlebia brevispora.</title>
        <authorList>
            <person name="Buettner E."/>
        </authorList>
    </citation>
    <scope>NUCLEOTIDE SEQUENCE</scope>
    <source>
        <strain evidence="1">MPL23</strain>
    </source>
</reference>
<protein>
    <submittedName>
        <fullName evidence="1">Uncharacterized protein</fullName>
    </submittedName>
</protein>
<evidence type="ECO:0000313" key="1">
    <source>
        <dbReference type="EMBL" id="KAJ3529454.1"/>
    </source>
</evidence>
<comment type="caution">
    <text evidence="1">The sequence shown here is derived from an EMBL/GenBank/DDBJ whole genome shotgun (WGS) entry which is preliminary data.</text>
</comment>
<gene>
    <name evidence="1" type="ORF">NM688_g7854</name>
</gene>
<name>A0ACC1S0E4_9APHY</name>
<organism evidence="1 2">
    <name type="scientific">Phlebia brevispora</name>
    <dbReference type="NCBI Taxonomy" id="194682"/>
    <lineage>
        <taxon>Eukaryota</taxon>
        <taxon>Fungi</taxon>
        <taxon>Dikarya</taxon>
        <taxon>Basidiomycota</taxon>
        <taxon>Agaricomycotina</taxon>
        <taxon>Agaricomycetes</taxon>
        <taxon>Polyporales</taxon>
        <taxon>Meruliaceae</taxon>
        <taxon>Phlebia</taxon>
    </lineage>
</organism>
<keyword evidence="2" id="KW-1185">Reference proteome</keyword>
<dbReference type="Proteomes" id="UP001148662">
    <property type="component" value="Unassembled WGS sequence"/>
</dbReference>
<dbReference type="EMBL" id="JANHOG010001945">
    <property type="protein sequence ID" value="KAJ3529454.1"/>
    <property type="molecule type" value="Genomic_DNA"/>
</dbReference>
<sequence length="405" mass="44160">MEATLGASFATGGIPMALQAGVALGLSLGGPLPWTTKYPRRSETPVSPLFTDLQEHLGYQFRCGQLLIEAVTHPSFRSMDSSSYQRLEFLGDALVDLVVMRYLYNKFPEATSGQLSWARSRAVCAPALASVAVKKLGLHKMLLVNNVELSMAISKYVPILESTSSEEIIHSGWKHDPPKAVSDVLESVVGAMFVDMNWNFEKASALVEEILRELLEVLSPDMPRDPVSELMVWSAQAGCRKISFRKSQSRPDIKRNDSISIIVHDFAVVGPIPAANMSFAKGLASERAKQVLADPESPYLLSRICDCGEGTKAGLPAHVEVDEAELRALDDETEEGFAALALRALTEVRGKPDGDVYPELMEEQVDEDDSVEVLDVVPHVSGNGAHKEGVVDDDSEMMDLDSDSE</sequence>
<proteinExistence type="predicted"/>
<accession>A0ACC1S0E4</accession>